<gene>
    <name evidence="3" type="ORF">OCV57_13795</name>
</gene>
<evidence type="ECO:0000256" key="1">
    <source>
        <dbReference type="ARBA" id="ARBA00022801"/>
    </source>
</evidence>
<evidence type="ECO:0000313" key="4">
    <source>
        <dbReference type="Proteomes" id="UP001208131"/>
    </source>
</evidence>
<feature type="domain" description="Putative exodeoxyribonuclease 8 PDDEXK-like" evidence="2">
    <location>
        <begin position="17"/>
        <end position="249"/>
    </location>
</feature>
<reference evidence="3 4" key="1">
    <citation type="journal article" date="2021" name="ISME Commun">
        <title>Automated analysis of genomic sequences facilitates high-throughput and comprehensive description of bacteria.</title>
        <authorList>
            <person name="Hitch T.C.A."/>
        </authorList>
    </citation>
    <scope>NUCLEOTIDE SEQUENCE [LARGE SCALE GENOMIC DNA]</scope>
    <source>
        <strain evidence="3 4">Sanger_31</strain>
    </source>
</reference>
<dbReference type="InterPro" id="IPR011604">
    <property type="entry name" value="PDDEXK-like_dom_sf"/>
</dbReference>
<sequence length="268" mass="30222">MKKQMSAEDYRNDGAFSRSQLFKLSKSPAHFKYALENPEVETPALAFGTAFHAYVLEKDKFDSEYIVAPKLDRRTKEGKALAAQIEASGKIPISEDTFAQIQAMTESVMSNKYAAALLNGGEHEKSYFWTDKLTGLKLKCRPDCRTDLKSTSVIVDLKTTENADTDSFMHSCIKYGYDLQAAMYTQGVSEIEGKPHRFVFIAVEKSPPYACNVLEADDFIIQKGTKDLNDYLYTLKECLKTGNWYSYNGKNGDLNVISLPGWLAREYE</sequence>
<comment type="caution">
    <text evidence="3">The sequence shown here is derived from an EMBL/GenBank/DDBJ whole genome shotgun (WGS) entry which is preliminary data.</text>
</comment>
<dbReference type="GO" id="GO:0016787">
    <property type="term" value="F:hydrolase activity"/>
    <property type="evidence" value="ECO:0007669"/>
    <property type="project" value="UniProtKB-KW"/>
</dbReference>
<evidence type="ECO:0000259" key="2">
    <source>
        <dbReference type="Pfam" id="PF12684"/>
    </source>
</evidence>
<evidence type="ECO:0000313" key="3">
    <source>
        <dbReference type="EMBL" id="MCU6706984.1"/>
    </source>
</evidence>
<dbReference type="Proteomes" id="UP001208131">
    <property type="component" value="Unassembled WGS sequence"/>
</dbReference>
<protein>
    <submittedName>
        <fullName evidence="3">PD-(D/E)XK nuclease-like domain-containing protein</fullName>
    </submittedName>
</protein>
<keyword evidence="4" id="KW-1185">Reference proteome</keyword>
<accession>A0AAE3IJA0</accession>
<dbReference type="EMBL" id="JAOQJZ010000021">
    <property type="protein sequence ID" value="MCU6706984.1"/>
    <property type="molecule type" value="Genomic_DNA"/>
</dbReference>
<dbReference type="Gene3D" id="3.90.320.10">
    <property type="match status" value="1"/>
</dbReference>
<name>A0AAE3IJA0_9FIRM</name>
<proteinExistence type="predicted"/>
<dbReference type="InterPro" id="IPR024432">
    <property type="entry name" value="Put_RecE_PDDEXK-like_dom"/>
</dbReference>
<organism evidence="3 4">
    <name type="scientific">Hominimerdicola aceti</name>
    <dbReference type="NCBI Taxonomy" id="2981726"/>
    <lineage>
        <taxon>Bacteria</taxon>
        <taxon>Bacillati</taxon>
        <taxon>Bacillota</taxon>
        <taxon>Clostridia</taxon>
        <taxon>Eubacteriales</taxon>
        <taxon>Oscillospiraceae</taxon>
        <taxon>Hominimerdicola</taxon>
    </lineage>
</organism>
<dbReference type="RefSeq" id="WP_267302016.1">
    <property type="nucleotide sequence ID" value="NZ_JAOQJZ010000021.1"/>
</dbReference>
<dbReference type="AlphaFoldDB" id="A0AAE3IJA0"/>
<dbReference type="Pfam" id="PF12684">
    <property type="entry name" value="DUF3799"/>
    <property type="match status" value="1"/>
</dbReference>
<keyword evidence="1" id="KW-0378">Hydrolase</keyword>